<accession>A0A7I7XS55</accession>
<reference evidence="1" key="2">
    <citation type="submission" date="2020-02" db="EMBL/GenBank/DDBJ databases">
        <authorList>
            <person name="Matsumoto Y."/>
            <person name="Motooka D."/>
            <person name="Nakamura S."/>
        </authorList>
    </citation>
    <scope>NUCLEOTIDE SEQUENCE</scope>
    <source>
        <strain evidence="1">JCM 13671</strain>
    </source>
</reference>
<sequence length="142" mass="15861">MAKIGNDRMIVRGERRTDNSWLFTICYTAHFAESDLGLRFDDAIDIRCVHRDGGQSPHYAPPVSFRATGTRVFRKKRVVVRGEDYDARAGLDAVCAWIRLHHEAPVQTQGVIDDEQPTPPLVPSGGAHHATPRRATAQSLRC</sequence>
<dbReference type="RefSeq" id="WP_085150189.1">
    <property type="nucleotide sequence ID" value="NZ_AP022612.1"/>
</dbReference>
<gene>
    <name evidence="1" type="ORF">MCNF_03570</name>
</gene>
<proteinExistence type="predicted"/>
<dbReference type="EMBL" id="AP022612">
    <property type="protein sequence ID" value="BBZ31752.1"/>
    <property type="molecule type" value="Genomic_DNA"/>
</dbReference>
<protein>
    <submittedName>
        <fullName evidence="1">Uncharacterized protein</fullName>
    </submittedName>
</protein>
<keyword evidence="2" id="KW-1185">Reference proteome</keyword>
<evidence type="ECO:0000313" key="1">
    <source>
        <dbReference type="EMBL" id="BBZ31752.1"/>
    </source>
</evidence>
<evidence type="ECO:0000313" key="2">
    <source>
        <dbReference type="Proteomes" id="UP000466931"/>
    </source>
</evidence>
<dbReference type="OrthoDB" id="4735588at2"/>
<dbReference type="AlphaFoldDB" id="A0A7I7XS55"/>
<organism evidence="1 2">
    <name type="scientific">Mycolicibacterium confluentis</name>
    <dbReference type="NCBI Taxonomy" id="28047"/>
    <lineage>
        <taxon>Bacteria</taxon>
        <taxon>Bacillati</taxon>
        <taxon>Actinomycetota</taxon>
        <taxon>Actinomycetes</taxon>
        <taxon>Mycobacteriales</taxon>
        <taxon>Mycobacteriaceae</taxon>
        <taxon>Mycolicibacterium</taxon>
    </lineage>
</organism>
<name>A0A7I7XS55_9MYCO</name>
<dbReference type="Proteomes" id="UP000466931">
    <property type="component" value="Chromosome"/>
</dbReference>
<reference evidence="1" key="1">
    <citation type="journal article" date="2019" name="Emerg. Microbes Infect.">
        <title>Comprehensive subspecies identification of 175 nontuberculous mycobacteria species based on 7547 genomic profiles.</title>
        <authorList>
            <person name="Matsumoto Y."/>
            <person name="Kinjo T."/>
            <person name="Motooka D."/>
            <person name="Nabeya D."/>
            <person name="Jung N."/>
            <person name="Uechi K."/>
            <person name="Horii T."/>
            <person name="Iida T."/>
            <person name="Fujita J."/>
            <person name="Nakamura S."/>
        </authorList>
    </citation>
    <scope>NUCLEOTIDE SEQUENCE [LARGE SCALE GENOMIC DNA]</scope>
    <source>
        <strain evidence="1">JCM 13671</strain>
    </source>
</reference>